<feature type="compositionally biased region" description="Basic and acidic residues" evidence="1">
    <location>
        <begin position="74"/>
        <end position="91"/>
    </location>
</feature>
<dbReference type="RefSeq" id="WP_129346479.1">
    <property type="nucleotide sequence ID" value="NZ_CP012670.1"/>
</dbReference>
<protein>
    <submittedName>
        <fullName evidence="2">Uncharacterized protein</fullName>
    </submittedName>
</protein>
<reference evidence="2 3" key="1">
    <citation type="submission" date="2015-09" db="EMBL/GenBank/DDBJ databases">
        <title>Sorangium comparison.</title>
        <authorList>
            <person name="Zaburannyi N."/>
            <person name="Bunk B."/>
            <person name="Overmann J."/>
            <person name="Mueller R."/>
        </authorList>
    </citation>
    <scope>NUCLEOTIDE SEQUENCE [LARGE SCALE GENOMIC DNA]</scope>
    <source>
        <strain evidence="2 3">So ceGT47</strain>
    </source>
</reference>
<accession>A0A4P2PWH5</accession>
<dbReference type="OrthoDB" id="5518540at2"/>
<gene>
    <name evidence="2" type="ORF">SOCEGT47_015970</name>
</gene>
<evidence type="ECO:0000313" key="3">
    <source>
        <dbReference type="Proteomes" id="UP000295781"/>
    </source>
</evidence>
<organism evidence="2 3">
    <name type="scientific">Sorangium cellulosum</name>
    <name type="common">Polyangium cellulosum</name>
    <dbReference type="NCBI Taxonomy" id="56"/>
    <lineage>
        <taxon>Bacteria</taxon>
        <taxon>Pseudomonadati</taxon>
        <taxon>Myxococcota</taxon>
        <taxon>Polyangia</taxon>
        <taxon>Polyangiales</taxon>
        <taxon>Polyangiaceae</taxon>
        <taxon>Sorangium</taxon>
    </lineage>
</organism>
<dbReference type="Proteomes" id="UP000295781">
    <property type="component" value="Chromosome"/>
</dbReference>
<evidence type="ECO:0000313" key="2">
    <source>
        <dbReference type="EMBL" id="AUX21119.1"/>
    </source>
</evidence>
<name>A0A4P2PWH5_SORCE</name>
<feature type="region of interest" description="Disordered" evidence="1">
    <location>
        <begin position="74"/>
        <end position="141"/>
    </location>
</feature>
<sequence>MAPQTSYSIYVRFRGRRLALMKHIRSLEAARAALLTLRADRFHDADQVFLVNDATKQIVDEARWEAGAEAGAEREISLRVDEGDGRGEPARDPASGVARPARADRAPALRPAREAPAEEAQGDPTASRWPRAESQEPPRARLRRALAAARAARARHDAALETLIRLQPSGALDEKMLRKLVDSARAVSDQSAHTLEQLERLLKHLERSS</sequence>
<feature type="compositionally biased region" description="Basic and acidic residues" evidence="1">
    <location>
        <begin position="130"/>
        <end position="139"/>
    </location>
</feature>
<evidence type="ECO:0000256" key="1">
    <source>
        <dbReference type="SAM" id="MobiDB-lite"/>
    </source>
</evidence>
<dbReference type="AlphaFoldDB" id="A0A4P2PWH5"/>
<proteinExistence type="predicted"/>
<dbReference type="EMBL" id="CP012670">
    <property type="protein sequence ID" value="AUX21119.1"/>
    <property type="molecule type" value="Genomic_DNA"/>
</dbReference>
<feature type="compositionally biased region" description="Basic and acidic residues" evidence="1">
    <location>
        <begin position="101"/>
        <end position="116"/>
    </location>
</feature>